<dbReference type="KEGG" id="cmax:111493120"/>
<feature type="signal peptide" evidence="1">
    <location>
        <begin position="1"/>
        <end position="27"/>
    </location>
</feature>
<dbReference type="Gene3D" id="1.10.110.10">
    <property type="entry name" value="Plant lipid-transfer and hydrophobic proteins"/>
    <property type="match status" value="1"/>
</dbReference>
<dbReference type="InterPro" id="IPR039265">
    <property type="entry name" value="DIR1-like"/>
</dbReference>
<evidence type="ECO:0000313" key="3">
    <source>
        <dbReference type="Proteomes" id="UP000504608"/>
    </source>
</evidence>
<keyword evidence="1" id="KW-0732">Signal</keyword>
<dbReference type="OrthoDB" id="1911693at2759"/>
<dbReference type="InterPro" id="IPR036312">
    <property type="entry name" value="Bifun_inhib/LTP/seed_sf"/>
</dbReference>
<evidence type="ECO:0000259" key="2">
    <source>
        <dbReference type="Pfam" id="PF14368"/>
    </source>
</evidence>
<dbReference type="PANTHER" id="PTHR33122:SF33">
    <property type="entry name" value="BIFUNCTIONAL INHIBITOR_LIPID-TRANSFER PROTEIN_SEED STORAGE 2S ALBUMIN SUPERFAMILY PROTEIN"/>
    <property type="match status" value="1"/>
</dbReference>
<sequence length="107" mass="11667">MRFLGMKCVSVWVFLVVTTSLSEQSKGETCSFTFFSSLVRLIPCRPSVAPFRPIPPTAACCNAVRSLGQPCLCVLVNGPPVAGVDRDLVMLLPEKCPTNFDPCEIMK</sequence>
<organism evidence="3 4">
    <name type="scientific">Cucurbita maxima</name>
    <name type="common">Pumpkin</name>
    <name type="synonym">Winter squash</name>
    <dbReference type="NCBI Taxonomy" id="3661"/>
    <lineage>
        <taxon>Eukaryota</taxon>
        <taxon>Viridiplantae</taxon>
        <taxon>Streptophyta</taxon>
        <taxon>Embryophyta</taxon>
        <taxon>Tracheophyta</taxon>
        <taxon>Spermatophyta</taxon>
        <taxon>Magnoliopsida</taxon>
        <taxon>eudicotyledons</taxon>
        <taxon>Gunneridae</taxon>
        <taxon>Pentapetalae</taxon>
        <taxon>rosids</taxon>
        <taxon>fabids</taxon>
        <taxon>Cucurbitales</taxon>
        <taxon>Cucurbitaceae</taxon>
        <taxon>Cucurbiteae</taxon>
        <taxon>Cucurbita</taxon>
    </lineage>
</organism>
<dbReference type="RefSeq" id="XP_022998504.1">
    <property type="nucleotide sequence ID" value="XM_023142736.1"/>
</dbReference>
<dbReference type="Proteomes" id="UP000504608">
    <property type="component" value="Unplaced"/>
</dbReference>
<dbReference type="PANTHER" id="PTHR33122">
    <property type="entry name" value="LIPID BINDING PROTEIN-RELATED"/>
    <property type="match status" value="1"/>
</dbReference>
<dbReference type="SUPFAM" id="SSF47699">
    <property type="entry name" value="Bifunctional inhibitor/lipid-transfer protein/seed storage 2S albumin"/>
    <property type="match status" value="1"/>
</dbReference>
<dbReference type="GO" id="GO:0009627">
    <property type="term" value="P:systemic acquired resistance"/>
    <property type="evidence" value="ECO:0007669"/>
    <property type="project" value="InterPro"/>
</dbReference>
<reference evidence="4" key="1">
    <citation type="submission" date="2025-08" db="UniProtKB">
        <authorList>
            <consortium name="RefSeq"/>
        </authorList>
    </citation>
    <scope>IDENTIFICATION</scope>
    <source>
        <tissue evidence="4">Young leaves</tissue>
    </source>
</reference>
<dbReference type="GeneID" id="111493120"/>
<name>A0A6J1KEI1_CUCMA</name>
<proteinExistence type="predicted"/>
<dbReference type="InterPro" id="IPR016140">
    <property type="entry name" value="Bifunc_inhib/LTP/seed_store"/>
</dbReference>
<evidence type="ECO:0000256" key="1">
    <source>
        <dbReference type="SAM" id="SignalP"/>
    </source>
</evidence>
<gene>
    <name evidence="4" type="primary">LOC111493120</name>
</gene>
<dbReference type="Pfam" id="PF14368">
    <property type="entry name" value="LTP_2"/>
    <property type="match status" value="1"/>
</dbReference>
<dbReference type="GO" id="GO:0005504">
    <property type="term" value="F:fatty acid binding"/>
    <property type="evidence" value="ECO:0007669"/>
    <property type="project" value="InterPro"/>
</dbReference>
<evidence type="ECO:0000313" key="4">
    <source>
        <dbReference type="RefSeq" id="XP_022998504.1"/>
    </source>
</evidence>
<accession>A0A6J1KEI1</accession>
<feature type="domain" description="Bifunctional inhibitor/plant lipid transfer protein/seed storage helical" evidence="2">
    <location>
        <begin position="15"/>
        <end position="101"/>
    </location>
</feature>
<dbReference type="AlphaFoldDB" id="A0A6J1KEI1"/>
<keyword evidence="3" id="KW-1185">Reference proteome</keyword>
<feature type="chain" id="PRO_5026783034" evidence="1">
    <location>
        <begin position="28"/>
        <end position="107"/>
    </location>
</feature>
<protein>
    <submittedName>
        <fullName evidence="4">Protein LIM3-like</fullName>
    </submittedName>
</protein>